<sequence>MTILIFLTGTTVGSFIGLVLDRFPEQSIISPASHCTSCQTRLRWFDLFPIVSQLSSKSRCRYCQTKLPIRYALIEACYGLIALFSFWQILTLSQAILLATSLCLSLYDIKSHSFPLMIWLLVFIPMAILNRFQIITVFLLLLGIWADIKNIGVGSGDFLYLALLSLSINFQDILWIIQIASFLGILVLAIKKDRELAFVPYLSLAYVLILICHHASL</sequence>
<feature type="transmembrane region" description="Helical" evidence="1">
    <location>
        <begin position="158"/>
        <end position="189"/>
    </location>
</feature>
<gene>
    <name evidence="3" type="primary">pppA</name>
    <name evidence="3" type="ORF">SAMEA4504048_01845</name>
</gene>
<feature type="transmembrane region" description="Helical" evidence="1">
    <location>
        <begin position="196"/>
        <end position="216"/>
    </location>
</feature>
<dbReference type="InterPro" id="IPR010627">
    <property type="entry name" value="Prepilin_pept_A24_N"/>
</dbReference>
<keyword evidence="1" id="KW-0472">Membrane</keyword>
<dbReference type="GO" id="GO:0006465">
    <property type="term" value="P:signal peptide processing"/>
    <property type="evidence" value="ECO:0007669"/>
    <property type="project" value="TreeGrafter"/>
</dbReference>
<reference evidence="3 4" key="1">
    <citation type="submission" date="2017-06" db="EMBL/GenBank/DDBJ databases">
        <authorList>
            <consortium name="Pathogen Informatics"/>
        </authorList>
    </citation>
    <scope>NUCLEOTIDE SEQUENCE [LARGE SCALE GENOMIC DNA]</scope>
    <source>
        <strain evidence="3 4">NCTC11291</strain>
    </source>
</reference>
<dbReference type="PANTHER" id="PTHR30487:SF0">
    <property type="entry name" value="PREPILIN LEADER PEPTIDASE_N-METHYLTRANSFERASE-RELATED"/>
    <property type="match status" value="1"/>
</dbReference>
<name>A0A239XCF0_STRAI</name>
<dbReference type="Proteomes" id="UP000215144">
    <property type="component" value="Chromosome 1"/>
</dbReference>
<evidence type="ECO:0000259" key="2">
    <source>
        <dbReference type="Pfam" id="PF06750"/>
    </source>
</evidence>
<keyword evidence="1" id="KW-0812">Transmembrane</keyword>
<evidence type="ECO:0000313" key="3">
    <source>
        <dbReference type="EMBL" id="SNV44371.1"/>
    </source>
</evidence>
<evidence type="ECO:0000256" key="1">
    <source>
        <dbReference type="SAM" id="Phobius"/>
    </source>
</evidence>
<accession>A0A239XCF0</accession>
<dbReference type="PANTHER" id="PTHR30487">
    <property type="entry name" value="TYPE 4 PREPILIN-LIKE PROTEINS LEADER PEPTIDE-PROCESSING ENZYME"/>
    <property type="match status" value="1"/>
</dbReference>
<dbReference type="OrthoDB" id="9789291at2"/>
<dbReference type="GO" id="GO:0005886">
    <property type="term" value="C:plasma membrane"/>
    <property type="evidence" value="ECO:0007669"/>
    <property type="project" value="TreeGrafter"/>
</dbReference>
<feature type="domain" description="Prepilin peptidase A24 N-terminal" evidence="2">
    <location>
        <begin position="8"/>
        <end position="88"/>
    </location>
</feature>
<proteinExistence type="predicted"/>
<protein>
    <submittedName>
        <fullName evidence="3">Type II secretory pathway, prepilin signal peptidase PulO and related peptidases</fullName>
    </submittedName>
</protein>
<feature type="transmembrane region" description="Helical" evidence="1">
    <location>
        <begin position="116"/>
        <end position="146"/>
    </location>
</feature>
<organism evidence="3 4">
    <name type="scientific">Streptococcus acidominimus</name>
    <dbReference type="NCBI Taxonomy" id="1326"/>
    <lineage>
        <taxon>Bacteria</taxon>
        <taxon>Bacillati</taxon>
        <taxon>Bacillota</taxon>
        <taxon>Bacilli</taxon>
        <taxon>Lactobacillales</taxon>
        <taxon>Streptococcaceae</taxon>
        <taxon>Streptococcus</taxon>
    </lineage>
</organism>
<dbReference type="KEGG" id="saco:SAME_01845"/>
<dbReference type="GO" id="GO:0004190">
    <property type="term" value="F:aspartic-type endopeptidase activity"/>
    <property type="evidence" value="ECO:0007669"/>
    <property type="project" value="TreeGrafter"/>
</dbReference>
<dbReference type="AlphaFoldDB" id="A0A239XCF0"/>
<keyword evidence="1" id="KW-1133">Transmembrane helix</keyword>
<feature type="transmembrane region" description="Helical" evidence="1">
    <location>
        <begin position="67"/>
        <end position="86"/>
    </location>
</feature>
<dbReference type="EMBL" id="LT906454">
    <property type="protein sequence ID" value="SNV44371.1"/>
    <property type="molecule type" value="Genomic_DNA"/>
</dbReference>
<dbReference type="InterPro" id="IPR050882">
    <property type="entry name" value="Prepilin_peptidase/N-MTase"/>
</dbReference>
<evidence type="ECO:0000313" key="4">
    <source>
        <dbReference type="Proteomes" id="UP000215144"/>
    </source>
</evidence>
<dbReference type="Pfam" id="PF06750">
    <property type="entry name" value="A24_N_bact"/>
    <property type="match status" value="1"/>
</dbReference>